<evidence type="ECO:0000313" key="1">
    <source>
        <dbReference type="EMBL" id="VAW36931.1"/>
    </source>
</evidence>
<gene>
    <name evidence="1" type="ORF">MNBD_CHLOROFLEXI01-1385</name>
</gene>
<feature type="non-terminal residue" evidence="1">
    <location>
        <position position="1"/>
    </location>
</feature>
<reference evidence="1" key="1">
    <citation type="submission" date="2018-06" db="EMBL/GenBank/DDBJ databases">
        <authorList>
            <person name="Zhirakovskaya E."/>
        </authorList>
    </citation>
    <scope>NUCLEOTIDE SEQUENCE</scope>
</reference>
<dbReference type="InterPro" id="IPR019734">
    <property type="entry name" value="TPR_rpt"/>
</dbReference>
<protein>
    <recommendedName>
        <fullName evidence="2">Tetratricopeptide repeat protein</fullName>
    </recommendedName>
</protein>
<name>A0A3B0V1Q6_9ZZZZ</name>
<organism evidence="1">
    <name type="scientific">hydrothermal vent metagenome</name>
    <dbReference type="NCBI Taxonomy" id="652676"/>
    <lineage>
        <taxon>unclassified sequences</taxon>
        <taxon>metagenomes</taxon>
        <taxon>ecological metagenomes</taxon>
    </lineage>
</organism>
<dbReference type="Gene3D" id="1.25.40.10">
    <property type="entry name" value="Tetratricopeptide repeat domain"/>
    <property type="match status" value="1"/>
</dbReference>
<dbReference type="AlphaFoldDB" id="A0A3B0V1Q6"/>
<evidence type="ECO:0008006" key="2">
    <source>
        <dbReference type="Google" id="ProtNLM"/>
    </source>
</evidence>
<accession>A0A3B0V1Q6</accession>
<dbReference type="EMBL" id="UOEU01000642">
    <property type="protein sequence ID" value="VAW36931.1"/>
    <property type="molecule type" value="Genomic_DNA"/>
</dbReference>
<proteinExistence type="predicted"/>
<dbReference type="SMART" id="SM00028">
    <property type="entry name" value="TPR"/>
    <property type="match status" value="3"/>
</dbReference>
<sequence>AVSQSQINHEQLLRLFNQGQSYLINQKWRLAEELFAQIEAHNSHYEQDGLLASTLRQKAKLAQKAEAAWQSGDLEAALAAFQQADDVEHAQELYELITIQEREAKAESLTAVANYQAAAWIYDHLLADFPDHENEIYWQIKKESCWAADLLPYFNLGLEALEQNEWRAAYDAFTQVVISDPYFRHDGRSATSFAEEARKGVVLWADQQLRNGEVQRALAAYQEIGHIARIENVDEFLRLRQQEETAAQALEAKEDWYAAATKYKYLSSLYYDEYGRSQWESAAKRCAENGRLINLYEQGVTAFNNKQWSKAEKLFGQIITIRPNFQQGEHFARKCYRVARWQKFLSYLTTQSGSPPPTIQTGKLS</sequence>
<dbReference type="InterPro" id="IPR011990">
    <property type="entry name" value="TPR-like_helical_dom_sf"/>
</dbReference>